<evidence type="ECO:0000313" key="2">
    <source>
        <dbReference type="EMBL" id="QYZ79477.1"/>
    </source>
</evidence>
<proteinExistence type="predicted"/>
<organism evidence="2 3">
    <name type="scientific">Methanofollis formosanus</name>
    <dbReference type="NCBI Taxonomy" id="299308"/>
    <lineage>
        <taxon>Archaea</taxon>
        <taxon>Methanobacteriati</taxon>
        <taxon>Methanobacteriota</taxon>
        <taxon>Stenosarchaea group</taxon>
        <taxon>Methanomicrobia</taxon>
        <taxon>Methanomicrobiales</taxon>
        <taxon>Methanomicrobiaceae</taxon>
        <taxon>Methanofollis</taxon>
    </lineage>
</organism>
<dbReference type="PANTHER" id="PTHR43792">
    <property type="entry name" value="GNAT FAMILY, PUTATIVE (AFU_ORTHOLOGUE AFUA_3G00765)-RELATED-RELATED"/>
    <property type="match status" value="1"/>
</dbReference>
<dbReference type="KEGG" id="mfk:E2N92_08575"/>
<sequence>MVITMTTGLTFTYLTRDDVPAVAGMLAKESVCEWMFFGPNTPETTEGYFLPLVEGIEVALTEGRNPECPVFTIREKETGAFVGQCALLPVEFSPGAYLIGYQIDEPFWGKGYGTEACEFLVHAGFNLLGGYRLNGDCAEGNVASVRVMEKCGFVEEGRQRKYWHARGGYHDRLLFGLLREDLTKGRLAALGERFGEPQRDDQRT</sequence>
<gene>
    <name evidence="2" type="ORF">E2N92_08575</name>
</gene>
<evidence type="ECO:0000313" key="3">
    <source>
        <dbReference type="Proteomes" id="UP000826709"/>
    </source>
</evidence>
<dbReference type="GO" id="GO:0016747">
    <property type="term" value="F:acyltransferase activity, transferring groups other than amino-acyl groups"/>
    <property type="evidence" value="ECO:0007669"/>
    <property type="project" value="InterPro"/>
</dbReference>
<dbReference type="OrthoDB" id="120213at2157"/>
<dbReference type="InterPro" id="IPR051531">
    <property type="entry name" value="N-acetyltransferase"/>
</dbReference>
<name>A0A8G1A1J7_9EURY</name>
<dbReference type="Gene3D" id="3.40.630.30">
    <property type="match status" value="1"/>
</dbReference>
<dbReference type="AlphaFoldDB" id="A0A8G1A1J7"/>
<dbReference type="EMBL" id="CP037968">
    <property type="protein sequence ID" value="QYZ79477.1"/>
    <property type="molecule type" value="Genomic_DNA"/>
</dbReference>
<dbReference type="InterPro" id="IPR000182">
    <property type="entry name" value="GNAT_dom"/>
</dbReference>
<evidence type="ECO:0000259" key="1">
    <source>
        <dbReference type="PROSITE" id="PS51186"/>
    </source>
</evidence>
<keyword evidence="3" id="KW-1185">Reference proteome</keyword>
<dbReference type="RefSeq" id="WP_220680785.1">
    <property type="nucleotide sequence ID" value="NZ_CP037968.1"/>
</dbReference>
<dbReference type="SUPFAM" id="SSF55729">
    <property type="entry name" value="Acyl-CoA N-acyltransferases (Nat)"/>
    <property type="match status" value="1"/>
</dbReference>
<dbReference type="PROSITE" id="PS51186">
    <property type="entry name" value="GNAT"/>
    <property type="match status" value="1"/>
</dbReference>
<dbReference type="InterPro" id="IPR016181">
    <property type="entry name" value="Acyl_CoA_acyltransferase"/>
</dbReference>
<reference evidence="2" key="1">
    <citation type="journal article" date="2005" name="Int. J. Syst. Evol. Microbiol.">
        <title>Methanofollis formosanus sp. nov., isolated from a fish pond.</title>
        <authorList>
            <person name="Wu S.Y."/>
            <person name="Chen S.C."/>
            <person name="Lai M.C."/>
        </authorList>
    </citation>
    <scope>NUCLEOTIDE SEQUENCE</scope>
    <source>
        <strain evidence="2">ML15</strain>
    </source>
</reference>
<protein>
    <submittedName>
        <fullName evidence="2">N-acetyltransferase</fullName>
    </submittedName>
</protein>
<feature type="domain" description="N-acetyltransferase" evidence="1">
    <location>
        <begin position="9"/>
        <end position="176"/>
    </location>
</feature>
<accession>A0A8G1A1J7</accession>
<reference evidence="2" key="2">
    <citation type="submission" date="2019-03" db="EMBL/GenBank/DDBJ databases">
        <authorList>
            <person name="Chen S.-C."/>
            <person name="Wu S.-Y."/>
            <person name="Lai M.-C."/>
        </authorList>
    </citation>
    <scope>NUCLEOTIDE SEQUENCE</scope>
    <source>
        <strain evidence="2">ML15</strain>
    </source>
</reference>
<dbReference type="Proteomes" id="UP000826709">
    <property type="component" value="Chromosome"/>
</dbReference>
<dbReference type="Pfam" id="PF13302">
    <property type="entry name" value="Acetyltransf_3"/>
    <property type="match status" value="1"/>
</dbReference>